<gene>
    <name evidence="1" type="ORF">EST35_0435</name>
</gene>
<sequence>MNTIITLSALQETIQRDEWSDRYHFVIKDRYGSDILYCIEYENSLQSWFIDYTYNNSLIYLDIFKIQLLTQKISSYTSNRTVVILSDSISNVILYYEIANDSISSKNYSSEIVLA</sequence>
<accession>A0A4Y5JZ13</accession>
<reference evidence="2" key="1">
    <citation type="journal article" date="2020" name="bioRxiv">
        <title>Integrative omics analysis of Pseudomonas aeruginosa virus PA5oct highlights the molecular complexity of jumbo phages.</title>
        <authorList>
            <person name="Lood C."/>
            <person name="Danis-Wlodarczyk K."/>
            <person name="Blasdel B.G."/>
            <person name="Jang H.B."/>
            <person name="Vandenheuvel D."/>
            <person name="Briers Y."/>
            <person name="Noben J.-P."/>
            <person name="van Noort V."/>
            <person name="Drulis-Kawa Z."/>
            <person name="Lavigne R."/>
        </authorList>
    </citation>
    <scope>NUCLEOTIDE SEQUENCE [LARGE SCALE GENOMIC DNA]</scope>
</reference>
<proteinExistence type="predicted"/>
<dbReference type="EMBL" id="MK797984">
    <property type="protein sequence ID" value="QCG76303.1"/>
    <property type="molecule type" value="Genomic_DNA"/>
</dbReference>
<dbReference type="Proteomes" id="UP000316733">
    <property type="component" value="Segment"/>
</dbReference>
<protein>
    <submittedName>
        <fullName evidence="1">Uncharacterized protein</fullName>
    </submittedName>
</protein>
<name>A0A4Y5JZ13_9CAUD</name>
<keyword evidence="2" id="KW-1185">Reference proteome</keyword>
<evidence type="ECO:0000313" key="1">
    <source>
        <dbReference type="EMBL" id="QCG76303.1"/>
    </source>
</evidence>
<organism evidence="1 2">
    <name type="scientific">Pseudomonas phage vB_PaeM_PA5oct</name>
    <dbReference type="NCBI Taxonomy" id="2163605"/>
    <lineage>
        <taxon>Viruses</taxon>
        <taxon>Duplodnaviria</taxon>
        <taxon>Heunggongvirae</taxon>
        <taxon>Uroviricota</taxon>
        <taxon>Caudoviricetes</taxon>
        <taxon>Arenbergviridae</taxon>
        <taxon>Wroclawvirus</taxon>
        <taxon>Wroclawvirus PA5oct</taxon>
    </lineage>
</organism>
<evidence type="ECO:0000313" key="2">
    <source>
        <dbReference type="Proteomes" id="UP000316733"/>
    </source>
</evidence>